<protein>
    <submittedName>
        <fullName evidence="1">Uncharacterized protein</fullName>
    </submittedName>
</protein>
<organism evidence="1 2">
    <name type="scientific">Aliarcobacter thereius</name>
    <dbReference type="NCBI Taxonomy" id="544718"/>
    <lineage>
        <taxon>Bacteria</taxon>
        <taxon>Pseudomonadati</taxon>
        <taxon>Campylobacterota</taxon>
        <taxon>Epsilonproteobacteria</taxon>
        <taxon>Campylobacterales</taxon>
        <taxon>Arcobacteraceae</taxon>
        <taxon>Aliarcobacter</taxon>
    </lineage>
</organism>
<sequence>MKSDFDEFLKDKAIFEERNNNIALVIKSKYLLYSFKYKELKNYSYWYKLIITFLKQKNQQRVC</sequence>
<reference evidence="2" key="1">
    <citation type="submission" date="2015-05" db="EMBL/GenBank/DDBJ databases">
        <authorList>
            <person name="Rovetto F."/>
            <person name="Cocolin L."/>
            <person name="Illeghems K."/>
            <person name="Van Nieuwerburgh F."/>
            <person name="Houf K."/>
        </authorList>
    </citation>
    <scope>NUCLEOTIDE SEQUENCE [LARGE SCALE GENOMIC DNA]</scope>
    <source>
        <strain evidence="2">DU22</strain>
    </source>
</reference>
<name>A0A1C0B7M2_9BACT</name>
<proteinExistence type="predicted"/>
<dbReference type="Proteomes" id="UP000093281">
    <property type="component" value="Unassembled WGS sequence"/>
</dbReference>
<dbReference type="RefSeq" id="WP_066185578.1">
    <property type="nucleotide sequence ID" value="NZ_LCUJ01000002.1"/>
</dbReference>
<comment type="caution">
    <text evidence="1">The sequence shown here is derived from an EMBL/GenBank/DDBJ whole genome shotgun (WGS) entry which is preliminary data.</text>
</comment>
<evidence type="ECO:0000313" key="2">
    <source>
        <dbReference type="Proteomes" id="UP000093281"/>
    </source>
</evidence>
<dbReference type="EMBL" id="LCUJ01000002">
    <property type="protein sequence ID" value="OCL99590.1"/>
    <property type="molecule type" value="Genomic_DNA"/>
</dbReference>
<accession>A0A1C0B7M2</accession>
<evidence type="ECO:0000313" key="1">
    <source>
        <dbReference type="EMBL" id="OCL99590.1"/>
    </source>
</evidence>
<gene>
    <name evidence="1" type="ORF">AAX29_00635</name>
</gene>
<dbReference type="AlphaFoldDB" id="A0A1C0B7M2"/>